<dbReference type="OrthoDB" id="9900059at2759"/>
<keyword evidence="6" id="KW-0813">Transport</keyword>
<protein>
    <recommendedName>
        <fullName evidence="5">NADH dehydrogenase [ubiquinone] 1 subunit C1, mitochondrial</fullName>
    </recommendedName>
    <alternativeName>
        <fullName evidence="15">Complex I-KFYI</fullName>
    </alternativeName>
    <alternativeName>
        <fullName evidence="16">NADH-ubiquinone oxidoreductase KFYI subunit</fullName>
    </alternativeName>
</protein>
<dbReference type="STRING" id="7994.ENSAMXP00000046838"/>
<evidence type="ECO:0000256" key="11">
    <source>
        <dbReference type="ARBA" id="ARBA00022982"/>
    </source>
</evidence>
<evidence type="ECO:0000256" key="9">
    <source>
        <dbReference type="ARBA" id="ARBA00022792"/>
    </source>
</evidence>
<comment type="similarity">
    <text evidence="3">Belongs to the complex I NDUFC1 subunit family.</text>
</comment>
<dbReference type="InterPro" id="IPR026192">
    <property type="entry name" value="NDUFC1"/>
</dbReference>
<evidence type="ECO:0000256" key="15">
    <source>
        <dbReference type="ARBA" id="ARBA00030166"/>
    </source>
</evidence>
<evidence type="ECO:0000256" key="6">
    <source>
        <dbReference type="ARBA" id="ARBA00022448"/>
    </source>
</evidence>
<comment type="function">
    <text evidence="1">Accessory subunit of the mitochondrial membrane respiratory chain NADH dehydrogenase (Complex I), that is believed not to be involved in catalysis. Complex I functions in the transfer of electrons from NADH to the respiratory chain. The immediate electron acceptor for the enzyme is believed to be ubiquinone.</text>
</comment>
<feature type="transmembrane region" description="Helical" evidence="17">
    <location>
        <begin position="34"/>
        <end position="52"/>
    </location>
</feature>
<dbReference type="RefSeq" id="XP_007229933.1">
    <property type="nucleotide sequence ID" value="XM_007229871.4"/>
</dbReference>
<evidence type="ECO:0000256" key="2">
    <source>
        <dbReference type="ARBA" id="ARBA00004434"/>
    </source>
</evidence>
<proteinExistence type="inferred from homology"/>
<keyword evidence="8 17" id="KW-0812">Transmembrane</keyword>
<evidence type="ECO:0000256" key="14">
    <source>
        <dbReference type="ARBA" id="ARBA00023136"/>
    </source>
</evidence>
<reference evidence="19" key="1">
    <citation type="submission" date="2013-03" db="EMBL/GenBank/DDBJ databases">
        <authorList>
            <person name="Jeffery W."/>
            <person name="Warren W."/>
            <person name="Wilson R.K."/>
        </authorList>
    </citation>
    <scope>NUCLEOTIDE SEQUENCE</scope>
    <source>
        <strain evidence="19">female</strain>
    </source>
</reference>
<dbReference type="InParanoid" id="A0A3B1JX36"/>
<evidence type="ECO:0000313" key="18">
    <source>
        <dbReference type="Ensembl" id="ENSAMXP00000046838.1"/>
    </source>
</evidence>
<dbReference type="Pfam" id="PF15088">
    <property type="entry name" value="NADH_dh_m_C1"/>
    <property type="match status" value="1"/>
</dbReference>
<dbReference type="GO" id="GO:0045271">
    <property type="term" value="C:respiratory chain complex I"/>
    <property type="evidence" value="ECO:0007669"/>
    <property type="project" value="InterPro"/>
</dbReference>
<dbReference type="GeneTree" id="ENSGT00960000187553"/>
<keyword evidence="13" id="KW-0496">Mitochondrion</keyword>
<dbReference type="GO" id="GO:0005743">
    <property type="term" value="C:mitochondrial inner membrane"/>
    <property type="evidence" value="ECO:0007669"/>
    <property type="project" value="UniProtKB-SubCell"/>
</dbReference>
<dbReference type="Ensembl" id="ENSAMXT00000043245.1">
    <property type="protein sequence ID" value="ENSAMXP00000046838.1"/>
    <property type="gene ID" value="ENSAMXG00000032959.1"/>
</dbReference>
<evidence type="ECO:0000256" key="3">
    <source>
        <dbReference type="ARBA" id="ARBA00008713"/>
    </source>
</evidence>
<organism evidence="18 19">
    <name type="scientific">Astyanax mexicanus</name>
    <name type="common">Blind cave fish</name>
    <name type="synonym">Astyanax fasciatus mexicanus</name>
    <dbReference type="NCBI Taxonomy" id="7994"/>
    <lineage>
        <taxon>Eukaryota</taxon>
        <taxon>Metazoa</taxon>
        <taxon>Chordata</taxon>
        <taxon>Craniata</taxon>
        <taxon>Vertebrata</taxon>
        <taxon>Euteleostomi</taxon>
        <taxon>Actinopterygii</taxon>
        <taxon>Neopterygii</taxon>
        <taxon>Teleostei</taxon>
        <taxon>Ostariophysi</taxon>
        <taxon>Characiformes</taxon>
        <taxon>Characoidei</taxon>
        <taxon>Acestrorhamphidae</taxon>
        <taxon>Acestrorhamphinae</taxon>
        <taxon>Astyanax</taxon>
    </lineage>
</organism>
<comment type="subunit">
    <text evidence="4">Complex I is composed of 45 different subunits.</text>
</comment>
<accession>A0A3B1JX36</accession>
<dbReference type="CTD" id="4717"/>
<reference evidence="18" key="3">
    <citation type="submission" date="2025-08" db="UniProtKB">
        <authorList>
            <consortium name="Ensembl"/>
        </authorList>
    </citation>
    <scope>IDENTIFICATION</scope>
</reference>
<dbReference type="GeneID" id="103023386"/>
<reference evidence="19" key="2">
    <citation type="journal article" date="2014" name="Nat. Commun.">
        <title>The cavefish genome reveals candidate genes for eye loss.</title>
        <authorList>
            <person name="McGaugh S.E."/>
            <person name="Gross J.B."/>
            <person name="Aken B."/>
            <person name="Blin M."/>
            <person name="Borowsky R."/>
            <person name="Chalopin D."/>
            <person name="Hinaux H."/>
            <person name="Jeffery W.R."/>
            <person name="Keene A."/>
            <person name="Ma L."/>
            <person name="Minx P."/>
            <person name="Murphy D."/>
            <person name="O'Quin K.E."/>
            <person name="Retaux S."/>
            <person name="Rohner N."/>
            <person name="Searle S.M."/>
            <person name="Stahl B.A."/>
            <person name="Tabin C."/>
            <person name="Volff J.N."/>
            <person name="Yoshizawa M."/>
            <person name="Warren W.C."/>
        </authorList>
    </citation>
    <scope>NUCLEOTIDE SEQUENCE [LARGE SCALE GENOMIC DNA]</scope>
    <source>
        <strain evidence="19">female</strain>
    </source>
</reference>
<keyword evidence="14 17" id="KW-0472">Membrane</keyword>
<keyword evidence="9" id="KW-0999">Mitochondrion inner membrane</keyword>
<dbReference type="PANTHER" id="PTHR17097">
    <property type="entry name" value="NADH-UBIQUINONE OXIDOREDUCTASE KFYI SUBUNIT"/>
    <property type="match status" value="1"/>
</dbReference>
<evidence type="ECO:0000256" key="13">
    <source>
        <dbReference type="ARBA" id="ARBA00023128"/>
    </source>
</evidence>
<keyword evidence="19" id="KW-1185">Reference proteome</keyword>
<evidence type="ECO:0000256" key="1">
    <source>
        <dbReference type="ARBA" id="ARBA00003195"/>
    </source>
</evidence>
<evidence type="ECO:0000256" key="10">
    <source>
        <dbReference type="ARBA" id="ARBA00022946"/>
    </source>
</evidence>
<keyword evidence="10" id="KW-0809">Transit peptide</keyword>
<dbReference type="Bgee" id="ENSAMXG00000032959">
    <property type="expression patterns" value="Expressed in head kidney and 11 other cell types or tissues"/>
</dbReference>
<evidence type="ECO:0000256" key="7">
    <source>
        <dbReference type="ARBA" id="ARBA00022660"/>
    </source>
</evidence>
<evidence type="ECO:0000313" key="19">
    <source>
        <dbReference type="Proteomes" id="UP000018467"/>
    </source>
</evidence>
<keyword evidence="7" id="KW-0679">Respiratory chain</keyword>
<comment type="subcellular location">
    <subcellularLocation>
        <location evidence="2">Mitochondrion inner membrane</location>
        <topology evidence="2">Single-pass membrane protein</topology>
    </subcellularLocation>
</comment>
<dbReference type="FunCoup" id="A0A3B1JX36">
    <property type="interactions" value="895"/>
</dbReference>
<evidence type="ECO:0000256" key="12">
    <source>
        <dbReference type="ARBA" id="ARBA00022989"/>
    </source>
</evidence>
<keyword evidence="11" id="KW-0249">Electron transport</keyword>
<evidence type="ECO:0000256" key="5">
    <source>
        <dbReference type="ARBA" id="ARBA00016767"/>
    </source>
</evidence>
<evidence type="ECO:0000256" key="16">
    <source>
        <dbReference type="ARBA" id="ARBA00032841"/>
    </source>
</evidence>
<name>A0A3B1JX36_ASTMX</name>
<evidence type="ECO:0000256" key="17">
    <source>
        <dbReference type="SAM" id="Phobius"/>
    </source>
</evidence>
<sequence>MPAGRLLLQTSALNKIICRNAFTAKKRDTSKPNMVRVGLTFGSVVFLWGLLFTQHSNDVQEYKKRNGLE</sequence>
<reference evidence="18" key="4">
    <citation type="submission" date="2025-09" db="UniProtKB">
        <authorList>
            <consortium name="Ensembl"/>
        </authorList>
    </citation>
    <scope>IDENTIFICATION</scope>
</reference>
<dbReference type="KEGG" id="amex:103023386"/>
<dbReference type="PANTHER" id="PTHR17097:SF0">
    <property type="entry name" value="NADH DEHYDROGENASE [UBIQUINONE] 1 SUBUNIT C1, MITOCHONDRIAL"/>
    <property type="match status" value="1"/>
</dbReference>
<evidence type="ECO:0000256" key="8">
    <source>
        <dbReference type="ARBA" id="ARBA00022692"/>
    </source>
</evidence>
<dbReference type="Proteomes" id="UP000018467">
    <property type="component" value="Unassembled WGS sequence"/>
</dbReference>
<dbReference type="AlphaFoldDB" id="A0A3B1JX36"/>
<keyword evidence="12 17" id="KW-1133">Transmembrane helix</keyword>
<evidence type="ECO:0000256" key="4">
    <source>
        <dbReference type="ARBA" id="ARBA00011533"/>
    </source>
</evidence>